<accession>A0A2K3MQ79</accession>
<protein>
    <submittedName>
        <fullName evidence="1">Uncharacterized protein</fullName>
    </submittedName>
</protein>
<proteinExistence type="predicted"/>
<sequence>MVLDSRPLPLYDCRLTGASIQVFGMHRYAVAEFRVSPPSAPLFATMVDPYFDSLKDADAVVPRF</sequence>
<name>A0A2K3MQ79_TRIPR</name>
<comment type="caution">
    <text evidence="1">The sequence shown here is derived from an EMBL/GenBank/DDBJ whole genome shotgun (WGS) entry which is preliminary data.</text>
</comment>
<organism evidence="1 2">
    <name type="scientific">Trifolium pratense</name>
    <name type="common">Red clover</name>
    <dbReference type="NCBI Taxonomy" id="57577"/>
    <lineage>
        <taxon>Eukaryota</taxon>
        <taxon>Viridiplantae</taxon>
        <taxon>Streptophyta</taxon>
        <taxon>Embryophyta</taxon>
        <taxon>Tracheophyta</taxon>
        <taxon>Spermatophyta</taxon>
        <taxon>Magnoliopsida</taxon>
        <taxon>eudicotyledons</taxon>
        <taxon>Gunneridae</taxon>
        <taxon>Pentapetalae</taxon>
        <taxon>rosids</taxon>
        <taxon>fabids</taxon>
        <taxon>Fabales</taxon>
        <taxon>Fabaceae</taxon>
        <taxon>Papilionoideae</taxon>
        <taxon>50 kb inversion clade</taxon>
        <taxon>NPAAA clade</taxon>
        <taxon>Hologalegina</taxon>
        <taxon>IRL clade</taxon>
        <taxon>Trifolieae</taxon>
        <taxon>Trifolium</taxon>
    </lineage>
</organism>
<evidence type="ECO:0000313" key="1">
    <source>
        <dbReference type="EMBL" id="PNX92884.1"/>
    </source>
</evidence>
<dbReference type="Proteomes" id="UP000236291">
    <property type="component" value="Unassembled WGS sequence"/>
</dbReference>
<evidence type="ECO:0000313" key="2">
    <source>
        <dbReference type="Proteomes" id="UP000236291"/>
    </source>
</evidence>
<dbReference type="AlphaFoldDB" id="A0A2K3MQ79"/>
<reference evidence="1 2" key="1">
    <citation type="journal article" date="2014" name="Am. J. Bot.">
        <title>Genome assembly and annotation for red clover (Trifolium pratense; Fabaceae).</title>
        <authorList>
            <person name="Istvanek J."/>
            <person name="Jaros M."/>
            <person name="Krenek A."/>
            <person name="Repkova J."/>
        </authorList>
    </citation>
    <scope>NUCLEOTIDE SEQUENCE [LARGE SCALE GENOMIC DNA]</scope>
    <source>
        <strain evidence="2">cv. Tatra</strain>
        <tissue evidence="1">Young leaves</tissue>
    </source>
</reference>
<reference evidence="1 2" key="2">
    <citation type="journal article" date="2017" name="Front. Plant Sci.">
        <title>Gene Classification and Mining of Molecular Markers Useful in Red Clover (Trifolium pratense) Breeding.</title>
        <authorList>
            <person name="Istvanek J."/>
            <person name="Dluhosova J."/>
            <person name="Dluhos P."/>
            <person name="Patkova L."/>
            <person name="Nedelnik J."/>
            <person name="Repkova J."/>
        </authorList>
    </citation>
    <scope>NUCLEOTIDE SEQUENCE [LARGE SCALE GENOMIC DNA]</scope>
    <source>
        <strain evidence="2">cv. Tatra</strain>
        <tissue evidence="1">Young leaves</tissue>
    </source>
</reference>
<dbReference type="EMBL" id="ASHM01010992">
    <property type="protein sequence ID" value="PNX92884.1"/>
    <property type="molecule type" value="Genomic_DNA"/>
</dbReference>
<gene>
    <name evidence="1" type="ORF">L195_g016027</name>
</gene>